<dbReference type="GO" id="GO:0003700">
    <property type="term" value="F:DNA-binding transcription factor activity"/>
    <property type="evidence" value="ECO:0007669"/>
    <property type="project" value="InterPro"/>
</dbReference>
<organism evidence="2 3">
    <name type="scientific">Arachis hypogaea</name>
    <name type="common">Peanut</name>
    <dbReference type="NCBI Taxonomy" id="3818"/>
    <lineage>
        <taxon>Eukaryota</taxon>
        <taxon>Viridiplantae</taxon>
        <taxon>Streptophyta</taxon>
        <taxon>Embryophyta</taxon>
        <taxon>Tracheophyta</taxon>
        <taxon>Spermatophyta</taxon>
        <taxon>Magnoliopsida</taxon>
        <taxon>eudicotyledons</taxon>
        <taxon>Gunneridae</taxon>
        <taxon>Pentapetalae</taxon>
        <taxon>rosids</taxon>
        <taxon>fabids</taxon>
        <taxon>Fabales</taxon>
        <taxon>Fabaceae</taxon>
        <taxon>Papilionoideae</taxon>
        <taxon>50 kb inversion clade</taxon>
        <taxon>dalbergioids sensu lato</taxon>
        <taxon>Dalbergieae</taxon>
        <taxon>Pterocarpus clade</taxon>
        <taxon>Arachis</taxon>
    </lineage>
</organism>
<dbReference type="Pfam" id="PF14379">
    <property type="entry name" value="Myb_CC_LHEQLE"/>
    <property type="match status" value="1"/>
</dbReference>
<dbReference type="InterPro" id="IPR025756">
    <property type="entry name" value="Myb_CC_LHEQLE"/>
</dbReference>
<proteinExistence type="predicted"/>
<feature type="domain" description="MYB-CC type transcription factor LHEQLE-containing" evidence="1">
    <location>
        <begin position="110"/>
        <end position="154"/>
    </location>
</feature>
<name>A0A445B6Q1_ARAHY</name>
<gene>
    <name evidence="2" type="ORF">Ahy_A10g049155</name>
</gene>
<dbReference type="InterPro" id="IPR046955">
    <property type="entry name" value="PHR1-like"/>
</dbReference>
<accession>A0A445B6Q1</accession>
<dbReference type="Proteomes" id="UP000289738">
    <property type="component" value="Chromosome A10"/>
</dbReference>
<dbReference type="PANTHER" id="PTHR31499">
    <property type="entry name" value="MYB FAMILY TRANSCRIPTION FACTOR PHL11"/>
    <property type="match status" value="1"/>
</dbReference>
<comment type="caution">
    <text evidence="2">The sequence shown here is derived from an EMBL/GenBank/DDBJ whole genome shotgun (WGS) entry which is preliminary data.</text>
</comment>
<evidence type="ECO:0000313" key="3">
    <source>
        <dbReference type="Proteomes" id="UP000289738"/>
    </source>
</evidence>
<dbReference type="EMBL" id="SDMP01000010">
    <property type="protein sequence ID" value="RYR34339.1"/>
    <property type="molecule type" value="Genomic_DNA"/>
</dbReference>
<reference evidence="2 3" key="1">
    <citation type="submission" date="2019-01" db="EMBL/GenBank/DDBJ databases">
        <title>Sequencing of cultivated peanut Arachis hypogaea provides insights into genome evolution and oil improvement.</title>
        <authorList>
            <person name="Chen X."/>
        </authorList>
    </citation>
    <scope>NUCLEOTIDE SEQUENCE [LARGE SCALE GENOMIC DNA]</scope>
    <source>
        <strain evidence="3">cv. Fuhuasheng</strain>
        <tissue evidence="2">Leaves</tissue>
    </source>
</reference>
<dbReference type="AlphaFoldDB" id="A0A445B6Q1"/>
<keyword evidence="3" id="KW-1185">Reference proteome</keyword>
<sequence length="154" mass="17208">MCAFCVSLCSAEFCSTPPCCSAPLCSSPRIEFCFAPPCSSAHAEEKRGTARGFSLSHLGVGSTSMVEGGQKKSAFWIQNFGMHVLVPLFLYQLLEAELYTFHKVTVNRSMQIAEALQMQMEVQKKLYKQIEVQRHLQLKIEAQGKYLQSVLHKA</sequence>
<dbReference type="PANTHER" id="PTHR31499:SF11">
    <property type="entry name" value="MYB FAMILY TRANSCRIPTION FACTOR PHL8"/>
    <property type="match status" value="1"/>
</dbReference>
<protein>
    <recommendedName>
        <fullName evidence="1">MYB-CC type transcription factor LHEQLE-containing domain-containing protein</fullName>
    </recommendedName>
</protein>
<evidence type="ECO:0000313" key="2">
    <source>
        <dbReference type="EMBL" id="RYR34339.1"/>
    </source>
</evidence>
<evidence type="ECO:0000259" key="1">
    <source>
        <dbReference type="Pfam" id="PF14379"/>
    </source>
</evidence>
<dbReference type="SMR" id="A0A445B6Q1"/>
<dbReference type="Gramene" id="arahy.Tifrunner.gnm2.ann2.Ah10g205100.1">
    <property type="protein sequence ID" value="arahy.Tifrunner.gnm2.ann2.Ah10g205100.1-CDS"/>
    <property type="gene ID" value="arahy.Tifrunner.gnm2.ann2.Ah10g205100"/>
</dbReference>